<comment type="similarity">
    <text evidence="2 8">Belongs to the 4-toluene sulfonate uptake permease (TSUP) (TC 2.A.102) family.</text>
</comment>
<accession>W6JST8</accession>
<feature type="transmembrane region" description="Helical" evidence="8">
    <location>
        <begin position="233"/>
        <end position="251"/>
    </location>
</feature>
<keyword evidence="4 8" id="KW-1003">Cell membrane</keyword>
<name>W6JST8_9MICO</name>
<feature type="transmembrane region" description="Helical" evidence="8">
    <location>
        <begin position="162"/>
        <end position="180"/>
    </location>
</feature>
<feature type="transmembrane region" description="Helical" evidence="8">
    <location>
        <begin position="102"/>
        <end position="120"/>
    </location>
</feature>
<gene>
    <name evidence="9" type="ORF">BN11_1430001</name>
</gene>
<dbReference type="AlphaFoldDB" id="W6JST8"/>
<keyword evidence="7 8" id="KW-0472">Membrane</keyword>
<dbReference type="PANTHER" id="PTHR30269:SF0">
    <property type="entry name" value="MEMBRANE TRANSPORTER PROTEIN YFCA-RELATED"/>
    <property type="match status" value="1"/>
</dbReference>
<comment type="subcellular location">
    <subcellularLocation>
        <location evidence="1 8">Cell membrane</location>
        <topology evidence="1 8">Multi-pass membrane protein</topology>
    </subcellularLocation>
</comment>
<dbReference type="InterPro" id="IPR002781">
    <property type="entry name" value="TM_pro_TauE-like"/>
</dbReference>
<feature type="transmembrane region" description="Helical" evidence="8">
    <location>
        <begin position="77"/>
        <end position="96"/>
    </location>
</feature>
<keyword evidence="6 8" id="KW-1133">Transmembrane helix</keyword>
<dbReference type="STRING" id="1193182.BN11_1430001"/>
<proteinExistence type="inferred from homology"/>
<evidence type="ECO:0000256" key="4">
    <source>
        <dbReference type="ARBA" id="ARBA00022475"/>
    </source>
</evidence>
<evidence type="ECO:0000256" key="8">
    <source>
        <dbReference type="RuleBase" id="RU363041"/>
    </source>
</evidence>
<dbReference type="PANTHER" id="PTHR30269">
    <property type="entry name" value="TRANSMEMBRANE PROTEIN YFCA"/>
    <property type="match status" value="1"/>
</dbReference>
<dbReference type="GO" id="GO:0005886">
    <property type="term" value="C:plasma membrane"/>
    <property type="evidence" value="ECO:0007669"/>
    <property type="project" value="UniProtKB-SubCell"/>
</dbReference>
<dbReference type="InterPro" id="IPR052017">
    <property type="entry name" value="TSUP"/>
</dbReference>
<dbReference type="OrthoDB" id="554695at2"/>
<dbReference type="Proteomes" id="UP000035763">
    <property type="component" value="Unassembled WGS sequence"/>
</dbReference>
<evidence type="ECO:0000256" key="5">
    <source>
        <dbReference type="ARBA" id="ARBA00022692"/>
    </source>
</evidence>
<evidence type="ECO:0000256" key="1">
    <source>
        <dbReference type="ARBA" id="ARBA00004651"/>
    </source>
</evidence>
<evidence type="ECO:0000256" key="2">
    <source>
        <dbReference type="ARBA" id="ARBA00009142"/>
    </source>
</evidence>
<sequence length="255" mass="25973">MNDLPPEVWLGLAALVAGWIDAVVGGGGLVQIPALLLGVPGATPAQVLATNKLSSIAGTVSSTATYCRRVRPDLRTAVPMAAVALVGAMGGALIGVHIPKSAFNPIVLVMLVLVGAYTLLKPDLGSVTALRHIGTRHTALAMLTGFAIGVYDGALGPGTGSFLVFTLVGLLGYAFLPATAKAKIVNLATNIGALVVFIPGGHVMWRTGLIMAACNVIGGYAGARTAVARGSGFVRAVFILLVGAFIIRLGWQIVD</sequence>
<evidence type="ECO:0000313" key="10">
    <source>
        <dbReference type="Proteomes" id="UP000035763"/>
    </source>
</evidence>
<protein>
    <recommendedName>
        <fullName evidence="8">Probable membrane transporter protein</fullName>
    </recommendedName>
</protein>
<reference evidence="9 10" key="1">
    <citation type="journal article" date="2013" name="ISME J.">
        <title>A metabolic model for members of the genus Tetrasphaera involved in enhanced biological phosphorus removal.</title>
        <authorList>
            <person name="Kristiansen R."/>
            <person name="Nguyen H.T.T."/>
            <person name="Saunders A.M."/>
            <person name="Nielsen J.L."/>
            <person name="Wimmer R."/>
            <person name="Le V.Q."/>
            <person name="McIlroy S.J."/>
            <person name="Petrovski S."/>
            <person name="Seviour R.J."/>
            <person name="Calteau A."/>
            <person name="Nielsen K.L."/>
            <person name="Nielsen P.H."/>
        </authorList>
    </citation>
    <scope>NUCLEOTIDE SEQUENCE [LARGE SCALE GENOMIC DNA]</scope>
    <source>
        <strain evidence="9 10">Ben110</strain>
    </source>
</reference>
<evidence type="ECO:0000256" key="3">
    <source>
        <dbReference type="ARBA" id="ARBA00022448"/>
    </source>
</evidence>
<keyword evidence="3" id="KW-0813">Transport</keyword>
<evidence type="ECO:0000313" key="9">
    <source>
        <dbReference type="EMBL" id="CCH72188.1"/>
    </source>
</evidence>
<keyword evidence="5 8" id="KW-0812">Transmembrane</keyword>
<dbReference type="EMBL" id="CAJA01000050">
    <property type="protein sequence ID" value="CCH72188.1"/>
    <property type="molecule type" value="Genomic_DNA"/>
</dbReference>
<feature type="transmembrane region" description="Helical" evidence="8">
    <location>
        <begin position="192"/>
        <end position="221"/>
    </location>
</feature>
<evidence type="ECO:0000256" key="7">
    <source>
        <dbReference type="ARBA" id="ARBA00023136"/>
    </source>
</evidence>
<dbReference type="Pfam" id="PF01925">
    <property type="entry name" value="TauE"/>
    <property type="match status" value="1"/>
</dbReference>
<organism evidence="9 10">
    <name type="scientific">Nostocoides australiense Ben110</name>
    <dbReference type="NCBI Taxonomy" id="1193182"/>
    <lineage>
        <taxon>Bacteria</taxon>
        <taxon>Bacillati</taxon>
        <taxon>Actinomycetota</taxon>
        <taxon>Actinomycetes</taxon>
        <taxon>Micrococcales</taxon>
        <taxon>Intrasporangiaceae</taxon>
        <taxon>Nostocoides</taxon>
    </lineage>
</organism>
<dbReference type="RefSeq" id="WP_048697355.1">
    <property type="nucleotide sequence ID" value="NZ_HG764815.1"/>
</dbReference>
<evidence type="ECO:0000256" key="6">
    <source>
        <dbReference type="ARBA" id="ARBA00022989"/>
    </source>
</evidence>
<comment type="caution">
    <text evidence="9">The sequence shown here is derived from an EMBL/GenBank/DDBJ whole genome shotgun (WGS) entry which is preliminary data.</text>
</comment>
<keyword evidence="10" id="KW-1185">Reference proteome</keyword>